<feature type="compositionally biased region" description="Low complexity" evidence="1">
    <location>
        <begin position="166"/>
        <end position="184"/>
    </location>
</feature>
<organism evidence="4 5">
    <name type="scientific">Notechis scutatus</name>
    <name type="common">mainland tiger snake</name>
    <dbReference type="NCBI Taxonomy" id="8663"/>
    <lineage>
        <taxon>Eukaryota</taxon>
        <taxon>Metazoa</taxon>
        <taxon>Chordata</taxon>
        <taxon>Craniata</taxon>
        <taxon>Vertebrata</taxon>
        <taxon>Euteleostomi</taxon>
        <taxon>Lepidosauria</taxon>
        <taxon>Squamata</taxon>
        <taxon>Bifurcata</taxon>
        <taxon>Unidentata</taxon>
        <taxon>Episquamata</taxon>
        <taxon>Toxicofera</taxon>
        <taxon>Serpentes</taxon>
        <taxon>Colubroidea</taxon>
        <taxon>Elapidae</taxon>
        <taxon>Hydrophiinae</taxon>
        <taxon>Notechis</taxon>
    </lineage>
</organism>
<feature type="transmembrane region" description="Helical" evidence="2">
    <location>
        <begin position="430"/>
        <end position="447"/>
    </location>
</feature>
<dbReference type="Proteomes" id="UP000504612">
    <property type="component" value="Unplaced"/>
</dbReference>
<dbReference type="KEGG" id="nss:113428378"/>
<dbReference type="PRINTS" id="PR01451">
    <property type="entry name" value="SKCHANNEL"/>
</dbReference>
<dbReference type="Pfam" id="PF03530">
    <property type="entry name" value="SK_channel"/>
    <property type="match status" value="1"/>
</dbReference>
<sequence length="506" mass="54140">MPPMPPASGGPLRAPPAVAALRPASRHGSQPNVSGEPGWAAPGHSPSSSGGGGGGGGGGTAKHRQAASPLAHRRDSNPFTEIAMSSCKYSGGVMKPLSRLSASRRNLLDASGPVAGTASGPEPGGEAQPLQLLASGPPPPEIVISREDNHSPAGLLQANTGGGPGAKQQQQPPSSSSTGSAPAGGAPGPPFAKVPKRKNQNIGYRLGHRRALFEKRKRLSDYALIFGMFGIVVMVIETELSWGLYSKGSMFSLALKCLISLSTAILLGLIIAYHTREVQLFVIDNGADDWRIAMTYERILYITLEMLVCAVHPIPGEYKFFWTARLAFSYTPSRAEADVDIILSIPMFLRLYLIARVMLLHSKLFTDASSRSIGALNKINFNTRFVMKTLMTICPGTVLLVFSISLWIIAAWTVRVCERYHDQQDVTSNFLGAMWLISITFLSIGYGDMVPHTYCGKGVCLLTGIMGAGCTALVVAVVARKLELTKAEKHVHNFMMDTQLTKRVSS</sequence>
<dbReference type="AlphaFoldDB" id="A0A6J1W1G3"/>
<keyword evidence="2" id="KW-0812">Transmembrane</keyword>
<feature type="transmembrane region" description="Helical" evidence="2">
    <location>
        <begin position="341"/>
        <end position="364"/>
    </location>
</feature>
<feature type="transmembrane region" description="Helical" evidence="2">
    <location>
        <begin position="248"/>
        <end position="273"/>
    </location>
</feature>
<feature type="transmembrane region" description="Helical" evidence="2">
    <location>
        <begin position="219"/>
        <end position="236"/>
    </location>
</feature>
<feature type="compositionally biased region" description="Gly residues" evidence="1">
    <location>
        <begin position="49"/>
        <end position="60"/>
    </location>
</feature>
<feature type="compositionally biased region" description="Low complexity" evidence="1">
    <location>
        <begin position="11"/>
        <end position="23"/>
    </location>
</feature>
<dbReference type="FunFam" id="1.10.287.70:FF:000027">
    <property type="entry name" value="Small conductance calcium-activated potassium channel, isoform O"/>
    <property type="match status" value="1"/>
</dbReference>
<evidence type="ECO:0000256" key="1">
    <source>
        <dbReference type="SAM" id="MobiDB-lite"/>
    </source>
</evidence>
<evidence type="ECO:0000256" key="2">
    <source>
        <dbReference type="SAM" id="Phobius"/>
    </source>
</evidence>
<gene>
    <name evidence="5" type="primary">LOC113428378</name>
</gene>
<dbReference type="Gene3D" id="1.10.287.70">
    <property type="match status" value="2"/>
</dbReference>
<evidence type="ECO:0000313" key="4">
    <source>
        <dbReference type="Proteomes" id="UP000504612"/>
    </source>
</evidence>
<evidence type="ECO:0000313" key="5">
    <source>
        <dbReference type="RefSeq" id="XP_026546708.1"/>
    </source>
</evidence>
<feature type="transmembrane region" description="Helical" evidence="2">
    <location>
        <begin position="299"/>
        <end position="321"/>
    </location>
</feature>
<dbReference type="GeneID" id="113428378"/>
<feature type="region of interest" description="Disordered" evidence="1">
    <location>
        <begin position="104"/>
        <end position="197"/>
    </location>
</feature>
<dbReference type="RefSeq" id="XP_026546708.1">
    <property type="nucleotide sequence ID" value="XM_026690923.1"/>
</dbReference>
<feature type="transmembrane region" description="Helical" evidence="2">
    <location>
        <begin position="459"/>
        <end position="479"/>
    </location>
</feature>
<reference evidence="5" key="1">
    <citation type="submission" date="2025-08" db="UniProtKB">
        <authorList>
            <consortium name="RefSeq"/>
        </authorList>
    </citation>
    <scope>IDENTIFICATION</scope>
</reference>
<keyword evidence="4" id="KW-1185">Reference proteome</keyword>
<keyword evidence="2" id="KW-0472">Membrane</keyword>
<name>A0A6J1W1G3_9SAUR</name>
<dbReference type="SUPFAM" id="SSF81324">
    <property type="entry name" value="Voltage-gated potassium channels"/>
    <property type="match status" value="1"/>
</dbReference>
<dbReference type="GO" id="GO:0016286">
    <property type="term" value="F:small conductance calcium-activated potassium channel activity"/>
    <property type="evidence" value="ECO:0007669"/>
    <property type="project" value="InterPro"/>
</dbReference>
<dbReference type="PANTHER" id="PTHR10153">
    <property type="entry name" value="SMALL CONDUCTANCE CALCIUM-ACTIVATED POTASSIUM CHANNEL"/>
    <property type="match status" value="1"/>
</dbReference>
<feature type="non-terminal residue" evidence="5">
    <location>
        <position position="506"/>
    </location>
</feature>
<proteinExistence type="predicted"/>
<evidence type="ECO:0000259" key="3">
    <source>
        <dbReference type="Pfam" id="PF07885"/>
    </source>
</evidence>
<protein>
    <submittedName>
        <fullName evidence="5">Small conductance calcium-activated potassium channel protein 3-like</fullName>
    </submittedName>
</protein>
<dbReference type="InterPro" id="IPR013099">
    <property type="entry name" value="K_chnl_dom"/>
</dbReference>
<accession>A0A6J1W1G3</accession>
<feature type="transmembrane region" description="Helical" evidence="2">
    <location>
        <begin position="385"/>
        <end position="410"/>
    </location>
</feature>
<feature type="domain" description="Potassium channel" evidence="3">
    <location>
        <begin position="404"/>
        <end position="482"/>
    </location>
</feature>
<dbReference type="InterPro" id="IPR015449">
    <property type="entry name" value="K_chnl_Ca-activ_SK"/>
</dbReference>
<keyword evidence="2" id="KW-1133">Transmembrane helix</keyword>
<dbReference type="GO" id="GO:0016020">
    <property type="term" value="C:membrane"/>
    <property type="evidence" value="ECO:0007669"/>
    <property type="project" value="InterPro"/>
</dbReference>
<dbReference type="Pfam" id="PF07885">
    <property type="entry name" value="Ion_trans_2"/>
    <property type="match status" value="1"/>
</dbReference>
<feature type="region of interest" description="Disordered" evidence="1">
    <location>
        <begin position="1"/>
        <end position="80"/>
    </location>
</feature>